<evidence type="ECO:0000256" key="1">
    <source>
        <dbReference type="SAM" id="MobiDB-lite"/>
    </source>
</evidence>
<sequence>MPPQDDDGPPHKKLHKDFDITRASRHKLKKQLAKMQTDGPPETPPETADSHREDTETASKDHPQELQKLHVPQGGQDRQDGHESQDLGDPRVPQGPHKSHRPHTMPVQINDNRRISITNNHNHSTYSSSNNYNHTTSKGGNTTNTAREDENKEVEEEQDEDNDDKDARRSTIGRRPLSLWIPRFVWAAVQRTARATVPARWLLICTGEFLLFPVIGLGTLSALFPAYVPGPWEMTKWGLVTIFVRASSPPPTPTPFPSPSPLPVMPLPSSSSSSSPSVFTPSSVFENPETLKRLMTDVFSTGAWLDGYAGHPSALSGPLRTLAQTSVGRFMNLHTYQVFVNLETAVDRDFPRALASTLGELRLNADDIARYPSRSYVAPTASSGSSTLSRLYRSVANVVGAPFRGRAQPTPTPLPVSRAMARVADAGTLLEAAGASLGEAMKSFPPGQSVSDGACRWASQLKGVAGSVRRMGGSWSSQPLLASPRPSSSSSSSSDDDDDEGSRPADVVDAGVDGSEDKDKAMGNVMNQQNVLQVVESSRNEAEYLCAVMKGDTAARIENARQRLDDYARHLRGWKMRVSELEKTFVGDEGSVKVWESLETLDAVLDETD</sequence>
<accession>A0A5Q4BPH5</accession>
<proteinExistence type="predicted"/>
<keyword evidence="3" id="KW-1185">Reference proteome</keyword>
<feature type="region of interest" description="Disordered" evidence="1">
    <location>
        <begin position="469"/>
        <end position="521"/>
    </location>
</feature>
<feature type="compositionally biased region" description="Basic and acidic residues" evidence="1">
    <location>
        <begin position="77"/>
        <end position="89"/>
    </location>
</feature>
<dbReference type="AlphaFoldDB" id="A0A5Q4BPH5"/>
<dbReference type="Proteomes" id="UP000326340">
    <property type="component" value="Unassembled WGS sequence"/>
</dbReference>
<comment type="caution">
    <text evidence="2">The sequence shown here is derived from an EMBL/GenBank/DDBJ whole genome shotgun (WGS) entry which is preliminary data.</text>
</comment>
<reference evidence="2 3" key="1">
    <citation type="journal article" date="2019" name="Sci. Rep.">
        <title>Colletotrichum shisoi sp. nov., an anthracnose pathogen of Perilla frutescens in Japan: molecular phylogenetic, morphological and genomic evidence.</title>
        <authorList>
            <person name="Gan P."/>
            <person name="Tsushima A."/>
            <person name="Hiroyama R."/>
            <person name="Narusaka M."/>
            <person name="Takano Y."/>
            <person name="Narusaka Y."/>
            <person name="Kawaradani M."/>
            <person name="Damm U."/>
            <person name="Shirasu K."/>
        </authorList>
    </citation>
    <scope>NUCLEOTIDE SEQUENCE [LARGE SCALE GENOMIC DNA]</scope>
    <source>
        <strain evidence="2 3">PG-2018a</strain>
    </source>
</reference>
<feature type="compositionally biased region" description="Basic residues" evidence="1">
    <location>
        <begin position="23"/>
        <end position="32"/>
    </location>
</feature>
<dbReference type="EMBL" id="PUHP01000606">
    <property type="protein sequence ID" value="TQN68920.1"/>
    <property type="molecule type" value="Genomic_DNA"/>
</dbReference>
<feature type="compositionally biased region" description="Low complexity" evidence="1">
    <location>
        <begin position="118"/>
        <end position="137"/>
    </location>
</feature>
<name>A0A5Q4BPH5_9PEZI</name>
<evidence type="ECO:0000313" key="2">
    <source>
        <dbReference type="EMBL" id="TQN68920.1"/>
    </source>
</evidence>
<feature type="non-terminal residue" evidence="2">
    <location>
        <position position="609"/>
    </location>
</feature>
<protein>
    <submittedName>
        <fullName evidence="2">Uncharacterized protein</fullName>
    </submittedName>
</protein>
<feature type="region of interest" description="Disordered" evidence="1">
    <location>
        <begin position="1"/>
        <end position="169"/>
    </location>
</feature>
<gene>
    <name evidence="2" type="ORF">CSHISOI_06559</name>
</gene>
<organism evidence="2 3">
    <name type="scientific">Colletotrichum shisoi</name>
    <dbReference type="NCBI Taxonomy" id="2078593"/>
    <lineage>
        <taxon>Eukaryota</taxon>
        <taxon>Fungi</taxon>
        <taxon>Dikarya</taxon>
        <taxon>Ascomycota</taxon>
        <taxon>Pezizomycotina</taxon>
        <taxon>Sordariomycetes</taxon>
        <taxon>Hypocreomycetidae</taxon>
        <taxon>Glomerellales</taxon>
        <taxon>Glomerellaceae</taxon>
        <taxon>Colletotrichum</taxon>
        <taxon>Colletotrichum destructivum species complex</taxon>
    </lineage>
</organism>
<feature type="compositionally biased region" description="Basic and acidic residues" evidence="1">
    <location>
        <begin position="48"/>
        <end position="68"/>
    </location>
</feature>
<feature type="compositionally biased region" description="Acidic residues" evidence="1">
    <location>
        <begin position="151"/>
        <end position="164"/>
    </location>
</feature>
<evidence type="ECO:0000313" key="3">
    <source>
        <dbReference type="Proteomes" id="UP000326340"/>
    </source>
</evidence>